<dbReference type="EMBL" id="VSRR010022727">
    <property type="protein sequence ID" value="MPC64934.1"/>
    <property type="molecule type" value="Genomic_DNA"/>
</dbReference>
<evidence type="ECO:0000313" key="2">
    <source>
        <dbReference type="Proteomes" id="UP000324222"/>
    </source>
</evidence>
<sequence>MQYCTATEASPQLPQTPPAVREYRCVVRRRRHRTVGDGFPLPLTKIRTPQPCLLPACLFCLSRY</sequence>
<protein>
    <submittedName>
        <fullName evidence="1">Uncharacterized protein</fullName>
    </submittedName>
</protein>
<reference evidence="1 2" key="1">
    <citation type="submission" date="2019-05" db="EMBL/GenBank/DDBJ databases">
        <title>Another draft genome of Portunus trituberculatus and its Hox gene families provides insights of decapod evolution.</title>
        <authorList>
            <person name="Jeong J.-H."/>
            <person name="Song I."/>
            <person name="Kim S."/>
            <person name="Choi T."/>
            <person name="Kim D."/>
            <person name="Ryu S."/>
            <person name="Kim W."/>
        </authorList>
    </citation>
    <scope>NUCLEOTIDE SEQUENCE [LARGE SCALE GENOMIC DNA]</scope>
    <source>
        <tissue evidence="1">Muscle</tissue>
    </source>
</reference>
<dbReference type="Proteomes" id="UP000324222">
    <property type="component" value="Unassembled WGS sequence"/>
</dbReference>
<name>A0A5B7H819_PORTR</name>
<keyword evidence="2" id="KW-1185">Reference proteome</keyword>
<proteinExistence type="predicted"/>
<accession>A0A5B7H819</accession>
<gene>
    <name evidence="1" type="ORF">E2C01_059056</name>
</gene>
<comment type="caution">
    <text evidence="1">The sequence shown here is derived from an EMBL/GenBank/DDBJ whole genome shotgun (WGS) entry which is preliminary data.</text>
</comment>
<dbReference type="AlphaFoldDB" id="A0A5B7H819"/>
<organism evidence="1 2">
    <name type="scientific">Portunus trituberculatus</name>
    <name type="common">Swimming crab</name>
    <name type="synonym">Neptunus trituberculatus</name>
    <dbReference type="NCBI Taxonomy" id="210409"/>
    <lineage>
        <taxon>Eukaryota</taxon>
        <taxon>Metazoa</taxon>
        <taxon>Ecdysozoa</taxon>
        <taxon>Arthropoda</taxon>
        <taxon>Crustacea</taxon>
        <taxon>Multicrustacea</taxon>
        <taxon>Malacostraca</taxon>
        <taxon>Eumalacostraca</taxon>
        <taxon>Eucarida</taxon>
        <taxon>Decapoda</taxon>
        <taxon>Pleocyemata</taxon>
        <taxon>Brachyura</taxon>
        <taxon>Eubrachyura</taxon>
        <taxon>Portunoidea</taxon>
        <taxon>Portunidae</taxon>
        <taxon>Portuninae</taxon>
        <taxon>Portunus</taxon>
    </lineage>
</organism>
<evidence type="ECO:0000313" key="1">
    <source>
        <dbReference type="EMBL" id="MPC64934.1"/>
    </source>
</evidence>